<keyword evidence="2" id="KW-1185">Reference proteome</keyword>
<dbReference type="EMBL" id="PJCH01000016">
    <property type="protein sequence ID" value="PQA85791.1"/>
    <property type="molecule type" value="Genomic_DNA"/>
</dbReference>
<sequence length="551" mass="60104">PPGRTAAPLADTSRLQAVRWTPRSTLTPGPKLTPAQQDLADDIVNELRHEIASTAASPLTAQYPEGSIQRVTQQRILARNAPSREAARVKAQALFDRPEAQQRQVFGRFAGVDPNAARVRSDAVDPVFKAKVQKVLDEDQPVNSELAQQLKAPSANLPKPRTYAEMILSKELSQYAMHLTINEPQKIRIRWNTEEEDASYAVWTIQGSVGAPAPKIAKGNAGSAPGGEFTLDLADILPPAPPDNSVSYFIRIQPMTSGRSSDPAGPASLPITITYEKSTYVQPAIKIEDNLGHYQALSFYVDKIKCLDETNEAADSDHILFDGFYTLADGGVEHFGLWTVSDDFDKGEVEPDDPDDRPVRQGTFFFFNTTPAGVNLLSQPPTDNHRIPWPRTYTFNLFMAERDPGGGFGEFMEAVIQKLLDKLEPIIKDHLDGLIGAGIGGAIGSAIPIPGLGTLIGVAVGAILGEALGALFDWLKELFTDSDNPLDDKRVELNLPSSSAAEIHKLPGTVKSLPNGKTEFISPTQTLTFQGLGGKYEVDVFWRAHKRVMDY</sequence>
<protein>
    <submittedName>
        <fullName evidence="1">Uncharacterized protein</fullName>
    </submittedName>
</protein>
<evidence type="ECO:0000313" key="1">
    <source>
        <dbReference type="EMBL" id="PQA85791.1"/>
    </source>
</evidence>
<dbReference type="AlphaFoldDB" id="A0A2S7JZZ0"/>
<evidence type="ECO:0000313" key="2">
    <source>
        <dbReference type="Proteomes" id="UP000239504"/>
    </source>
</evidence>
<dbReference type="Proteomes" id="UP000239504">
    <property type="component" value="Unassembled WGS sequence"/>
</dbReference>
<reference evidence="1 2" key="1">
    <citation type="submission" date="2017-12" db="EMBL/GenBank/DDBJ databases">
        <authorList>
            <person name="Hurst M.R.H."/>
        </authorList>
    </citation>
    <scope>NUCLEOTIDE SEQUENCE [LARGE SCALE GENOMIC DNA]</scope>
    <source>
        <strain evidence="1 2">SY-3-19</strain>
    </source>
</reference>
<proteinExistence type="predicted"/>
<gene>
    <name evidence="1" type="ORF">CW354_19785</name>
</gene>
<accession>A0A2S7JZZ0</accession>
<organism evidence="1 2">
    <name type="scientific">Hyphococcus luteus</name>
    <dbReference type="NCBI Taxonomy" id="2058213"/>
    <lineage>
        <taxon>Bacteria</taxon>
        <taxon>Pseudomonadati</taxon>
        <taxon>Pseudomonadota</taxon>
        <taxon>Alphaproteobacteria</taxon>
        <taxon>Parvularculales</taxon>
        <taxon>Parvularculaceae</taxon>
        <taxon>Hyphococcus</taxon>
    </lineage>
</organism>
<name>A0A2S7JZZ0_9PROT</name>
<feature type="non-terminal residue" evidence="1">
    <location>
        <position position="1"/>
    </location>
</feature>
<comment type="caution">
    <text evidence="1">The sequence shown here is derived from an EMBL/GenBank/DDBJ whole genome shotgun (WGS) entry which is preliminary data.</text>
</comment>